<dbReference type="InterPro" id="IPR023865">
    <property type="entry name" value="Aliphatic_acid_kinase_CS"/>
</dbReference>
<proteinExistence type="inferred from homology"/>
<reference evidence="11 12" key="2">
    <citation type="submission" date="2016-03" db="EMBL/GenBank/DDBJ databases">
        <title>New uncultured bacterium of the family Gallionellaceae from acid mine drainage: description and reconstruction of genome based on metagenomic analysis of microbial community.</title>
        <authorList>
            <person name="Kadnikov V."/>
            <person name="Ivasenko D."/>
            <person name="Beletsky A."/>
            <person name="Mardanov A."/>
            <person name="Danilova E."/>
            <person name="Pimenov N."/>
            <person name="Karnachuk O."/>
            <person name="Ravin N."/>
        </authorList>
    </citation>
    <scope>NUCLEOTIDE SEQUENCE [LARGE SCALE GENOMIC DNA]</scope>
    <source>
        <strain evidence="11">ShG14-8</strain>
    </source>
</reference>
<comment type="function">
    <text evidence="9">Catalyzes the formation of acetyl phosphate from acetate and ATP. Can also catalyze the reverse reaction.</text>
</comment>
<keyword evidence="8 9" id="KW-0460">Magnesium</keyword>
<keyword evidence="5 9" id="KW-0547">Nucleotide-binding</keyword>
<dbReference type="UniPathway" id="UPA00340">
    <property type="reaction ID" value="UER00458"/>
</dbReference>
<organism evidence="11 12">
    <name type="scientific">Candidatus Gallionella acididurans</name>
    <dbReference type="NCBI Taxonomy" id="1796491"/>
    <lineage>
        <taxon>Bacteria</taxon>
        <taxon>Pseudomonadati</taxon>
        <taxon>Pseudomonadota</taxon>
        <taxon>Betaproteobacteria</taxon>
        <taxon>Nitrosomonadales</taxon>
        <taxon>Gallionellaceae</taxon>
        <taxon>Gallionella</taxon>
    </lineage>
</organism>
<comment type="subunit">
    <text evidence="9">Homodimer.</text>
</comment>
<name>A0A139BUU2_9PROT</name>
<evidence type="ECO:0000256" key="1">
    <source>
        <dbReference type="ARBA" id="ARBA00008748"/>
    </source>
</evidence>
<dbReference type="GO" id="GO:0006083">
    <property type="term" value="P:acetate metabolic process"/>
    <property type="evidence" value="ECO:0007669"/>
    <property type="project" value="TreeGrafter"/>
</dbReference>
<dbReference type="Pfam" id="PF00871">
    <property type="entry name" value="Acetate_kinase"/>
    <property type="match status" value="1"/>
</dbReference>
<comment type="cofactor">
    <cofactor evidence="9">
        <name>Mg(2+)</name>
        <dbReference type="ChEBI" id="CHEBI:18420"/>
    </cofactor>
    <cofactor evidence="9">
        <name>Mn(2+)</name>
        <dbReference type="ChEBI" id="CHEBI:29035"/>
    </cofactor>
    <text evidence="9">Mg(2+). Can also accept Mn(2+).</text>
</comment>
<evidence type="ECO:0000256" key="5">
    <source>
        <dbReference type="ARBA" id="ARBA00022741"/>
    </source>
</evidence>
<evidence type="ECO:0000256" key="2">
    <source>
        <dbReference type="ARBA" id="ARBA00022490"/>
    </source>
</evidence>
<keyword evidence="2 9" id="KW-0963">Cytoplasm</keyword>
<dbReference type="HAMAP" id="MF_00020">
    <property type="entry name" value="Acetate_kinase"/>
    <property type="match status" value="1"/>
</dbReference>
<dbReference type="GO" id="GO:0008776">
    <property type="term" value="F:acetate kinase activity"/>
    <property type="evidence" value="ECO:0007669"/>
    <property type="project" value="UniProtKB-UniRule"/>
</dbReference>
<feature type="site" description="Transition state stabilizer" evidence="9">
    <location>
        <position position="242"/>
    </location>
</feature>
<dbReference type="GO" id="GO:0005829">
    <property type="term" value="C:cytosol"/>
    <property type="evidence" value="ECO:0007669"/>
    <property type="project" value="TreeGrafter"/>
</dbReference>
<dbReference type="PANTHER" id="PTHR21060">
    <property type="entry name" value="ACETATE KINASE"/>
    <property type="match status" value="1"/>
</dbReference>
<keyword evidence="7 9" id="KW-0067">ATP-binding</keyword>
<feature type="binding site" evidence="9">
    <location>
        <begin position="284"/>
        <end position="286"/>
    </location>
    <ligand>
        <name>ATP</name>
        <dbReference type="ChEBI" id="CHEBI:30616"/>
    </ligand>
</feature>
<evidence type="ECO:0000256" key="3">
    <source>
        <dbReference type="ARBA" id="ARBA00022679"/>
    </source>
</evidence>
<dbReference type="AlphaFoldDB" id="A0A139BUU2"/>
<dbReference type="SUPFAM" id="SSF53067">
    <property type="entry name" value="Actin-like ATPase domain"/>
    <property type="match status" value="2"/>
</dbReference>
<comment type="similarity">
    <text evidence="1 9 10">Belongs to the acetokinase family.</text>
</comment>
<comment type="catalytic activity">
    <reaction evidence="9">
        <text>acetate + ATP = acetyl phosphate + ADP</text>
        <dbReference type="Rhea" id="RHEA:11352"/>
        <dbReference type="ChEBI" id="CHEBI:22191"/>
        <dbReference type="ChEBI" id="CHEBI:30089"/>
        <dbReference type="ChEBI" id="CHEBI:30616"/>
        <dbReference type="ChEBI" id="CHEBI:456216"/>
        <dbReference type="EC" id="2.7.2.1"/>
    </reaction>
</comment>
<dbReference type="Gene3D" id="3.30.420.40">
    <property type="match status" value="2"/>
</dbReference>
<dbReference type="PATRIC" id="fig|1796491.3.peg.1182"/>
<dbReference type="PANTHER" id="PTHR21060:SF21">
    <property type="entry name" value="ACETATE KINASE"/>
    <property type="match status" value="1"/>
</dbReference>
<evidence type="ECO:0000256" key="9">
    <source>
        <dbReference type="HAMAP-Rule" id="MF_00020"/>
    </source>
</evidence>
<dbReference type="EMBL" id="LSLI01000019">
    <property type="protein sequence ID" value="KXS32759.1"/>
    <property type="molecule type" value="Genomic_DNA"/>
</dbReference>
<feature type="site" description="Transition state stabilizer" evidence="9">
    <location>
        <position position="181"/>
    </location>
</feature>
<evidence type="ECO:0000256" key="4">
    <source>
        <dbReference type="ARBA" id="ARBA00022723"/>
    </source>
</evidence>
<evidence type="ECO:0000313" key="12">
    <source>
        <dbReference type="Proteomes" id="UP000070578"/>
    </source>
</evidence>
<comment type="caution">
    <text evidence="11">The sequence shown here is derived from an EMBL/GenBank/DDBJ whole genome shotgun (WGS) entry which is preliminary data.</text>
</comment>
<evidence type="ECO:0000256" key="8">
    <source>
        <dbReference type="ARBA" id="ARBA00022842"/>
    </source>
</evidence>
<feature type="binding site" evidence="9">
    <location>
        <position position="93"/>
    </location>
    <ligand>
        <name>substrate</name>
    </ligand>
</feature>
<dbReference type="EC" id="2.7.2.1" evidence="9"/>
<dbReference type="PROSITE" id="PS01075">
    <property type="entry name" value="ACETATE_KINASE_1"/>
    <property type="match status" value="1"/>
</dbReference>
<evidence type="ECO:0000256" key="6">
    <source>
        <dbReference type="ARBA" id="ARBA00022777"/>
    </source>
</evidence>
<keyword evidence="4 9" id="KW-0479">Metal-binding</keyword>
<evidence type="ECO:0000256" key="7">
    <source>
        <dbReference type="ARBA" id="ARBA00022840"/>
    </source>
</evidence>
<evidence type="ECO:0000313" key="11">
    <source>
        <dbReference type="EMBL" id="KXS32759.1"/>
    </source>
</evidence>
<comment type="pathway">
    <text evidence="9">Metabolic intermediate biosynthesis; acetyl-CoA biosynthesis; acetyl-CoA from acetate: step 1/2.</text>
</comment>
<dbReference type="GO" id="GO:0006085">
    <property type="term" value="P:acetyl-CoA biosynthetic process"/>
    <property type="evidence" value="ECO:0007669"/>
    <property type="project" value="UniProtKB-UniRule"/>
</dbReference>
<dbReference type="InterPro" id="IPR043129">
    <property type="entry name" value="ATPase_NBD"/>
</dbReference>
<feature type="binding site" evidence="9">
    <location>
        <begin position="331"/>
        <end position="335"/>
    </location>
    <ligand>
        <name>ATP</name>
        <dbReference type="ChEBI" id="CHEBI:30616"/>
    </ligand>
</feature>
<dbReference type="GO" id="GO:0000287">
    <property type="term" value="F:magnesium ion binding"/>
    <property type="evidence" value="ECO:0007669"/>
    <property type="project" value="UniProtKB-UniRule"/>
</dbReference>
<dbReference type="PRINTS" id="PR00471">
    <property type="entry name" value="ACETATEKNASE"/>
</dbReference>
<feature type="binding site" evidence="9">
    <location>
        <position position="19"/>
    </location>
    <ligand>
        <name>ATP</name>
        <dbReference type="ChEBI" id="CHEBI:30616"/>
    </ligand>
</feature>
<dbReference type="PROSITE" id="PS01076">
    <property type="entry name" value="ACETATE_KINASE_2"/>
    <property type="match status" value="1"/>
</dbReference>
<evidence type="ECO:0000256" key="10">
    <source>
        <dbReference type="RuleBase" id="RU003835"/>
    </source>
</evidence>
<protein>
    <recommendedName>
        <fullName evidence="9">Acetate kinase</fullName>
        <ecNumber evidence="9">2.7.2.1</ecNumber>
    </recommendedName>
    <alternativeName>
        <fullName evidence="9">Acetokinase</fullName>
    </alternativeName>
</protein>
<keyword evidence="6 9" id="KW-0418">Kinase</keyword>
<dbReference type="InterPro" id="IPR000890">
    <property type="entry name" value="Aliphatic_acid_kin_short-chain"/>
</dbReference>
<dbReference type="GO" id="GO:0005524">
    <property type="term" value="F:ATP binding"/>
    <property type="evidence" value="ECO:0007669"/>
    <property type="project" value="UniProtKB-KW"/>
</dbReference>
<dbReference type="Proteomes" id="UP000070578">
    <property type="component" value="Unassembled WGS sequence"/>
</dbReference>
<dbReference type="PIRSF" id="PIRSF000722">
    <property type="entry name" value="Acetate_prop_kin"/>
    <property type="match status" value="1"/>
</dbReference>
<feature type="binding site" evidence="9">
    <location>
        <position position="12"/>
    </location>
    <ligand>
        <name>Mg(2+)</name>
        <dbReference type="ChEBI" id="CHEBI:18420"/>
    </ligand>
</feature>
<sequence length="408" mass="44960">MKNEFPFVLTINGGSSSIKFALFEAGITLRRILQGGIERIGLPEAGLRVTGLSQTDNFSRPVTAPDHTAAAAVLMDWIEERCSHDGLTAVGHRVVHGGPKYGRPQRITAEMIDELHRLSPFDPEHLPEEILLTEMFHRRFPDLVQVACFDTAFHDDLPRVARQLPIPRRYEAQGVRRYGFHGLSYEFLMEELARLGDPAASRGRVILAHLGNGASLAAVRDGKSIDTSMGFTPAAGLVMSTRSGDLDPGLVWYLARTEKMGAKQFNEMVNFQSGLLGISETSSDMRDLLDCEAHDERAAEAIALFCYQARKWIGAYAAVLGGLDTLVFAGGIGENAQLVRERICDRLGFLGIELDRQRNAGHAPLISPDTGRVRVRVIHTDEELMIARSVTRVLNLNLNLNAKGKLKP</sequence>
<feature type="binding site" evidence="9">
    <location>
        <begin position="209"/>
        <end position="213"/>
    </location>
    <ligand>
        <name>ATP</name>
        <dbReference type="ChEBI" id="CHEBI:30616"/>
    </ligand>
</feature>
<feature type="binding site" evidence="9">
    <location>
        <position position="382"/>
    </location>
    <ligand>
        <name>Mg(2+)</name>
        <dbReference type="ChEBI" id="CHEBI:18420"/>
    </ligand>
</feature>
<dbReference type="InterPro" id="IPR004372">
    <property type="entry name" value="Ac/propionate_kinase"/>
</dbReference>
<accession>A0A139BUU2</accession>
<reference evidence="11 12" key="1">
    <citation type="submission" date="2016-02" db="EMBL/GenBank/DDBJ databases">
        <authorList>
            <person name="Wen L."/>
            <person name="He K."/>
            <person name="Yang H."/>
        </authorList>
    </citation>
    <scope>NUCLEOTIDE SEQUENCE [LARGE SCALE GENOMIC DNA]</scope>
    <source>
        <strain evidence="11">ShG14-8</strain>
    </source>
</reference>
<feature type="active site" description="Proton donor/acceptor" evidence="9">
    <location>
        <position position="150"/>
    </location>
</feature>
<gene>
    <name evidence="9" type="primary">ackA</name>
    <name evidence="11" type="ORF">AWT59_1081</name>
</gene>
<keyword evidence="3 9" id="KW-0808">Transferase</keyword>
<comment type="subcellular location">
    <subcellularLocation>
        <location evidence="9">Cytoplasm</location>
    </subcellularLocation>
</comment>
<dbReference type="NCBIfam" id="TIGR00016">
    <property type="entry name" value="ackA"/>
    <property type="match status" value="1"/>
</dbReference>